<evidence type="ECO:0000313" key="3">
    <source>
        <dbReference type="Proteomes" id="UP000066661"/>
    </source>
</evidence>
<dbReference type="Proteomes" id="UP000066661">
    <property type="component" value="Chromosome I"/>
</dbReference>
<sequence length="377" mass="44740">MAITAYSRTFQREVQVSQLEDLHRIFANELKLNSDFRLFVSEDVECPCCNVSNAIVVKEGFSSKTAKLVKLAHFSFRNKDGFDSHLKFCDYYQGHDKEKQTTNDCNISIRESNNVTTEAIRKLICAGIENKILSQDDIRNMRQWFLTTRSKPDLFIEDSKIILNIVYEALYNVYRKRNRYVEDISKLNDPFFDLDDETYKSLSFKIPVEKLPDGNEQVFYCLTRKTILRRAINISLKDNGTYTFDRTNLEDKYKATFHLSYKIIKTIPEISDKFRDFNKIKRNNVVMAYSALLLFICNWDYEIAYSKHIEISKITHIQDHNLGNVIGINPFLDYDAWRVLKFINEWKVNLKAYNLQDEFERERYRLEQLYSQYLEDE</sequence>
<evidence type="ECO:0000313" key="1">
    <source>
        <dbReference type="EMBL" id="CUW35243.1"/>
    </source>
</evidence>
<accession>A0A505MB00</accession>
<reference evidence="2" key="3">
    <citation type="submission" date="2019-12" db="EMBL/GenBank/DDBJ databases">
        <authorList>
            <person name="Nguyen S.-T."/>
        </authorList>
    </citation>
    <scope>NUCLEOTIDE SEQUENCE</scope>
    <source>
        <strain evidence="2">DMS06669</strain>
    </source>
</reference>
<dbReference type="EMBL" id="LN997846">
    <property type="protein sequence ID" value="CUW35243.1"/>
    <property type="molecule type" value="Genomic_DNA"/>
</dbReference>
<dbReference type="RefSeq" id="WP_031967154.1">
    <property type="nucleotide sequence ID" value="NZ_CAUYZO010000003.1"/>
</dbReference>
<protein>
    <submittedName>
        <fullName evidence="2">Uncharacterized protein</fullName>
    </submittedName>
</protein>
<organism evidence="2 4">
    <name type="scientific">Acinetobacter baumannii</name>
    <dbReference type="NCBI Taxonomy" id="470"/>
    <lineage>
        <taxon>Bacteria</taxon>
        <taxon>Pseudomonadati</taxon>
        <taxon>Pseudomonadota</taxon>
        <taxon>Gammaproteobacteria</taxon>
        <taxon>Moraxellales</taxon>
        <taxon>Moraxellaceae</taxon>
        <taxon>Acinetobacter</taxon>
        <taxon>Acinetobacter calcoaceticus/baumannii complex</taxon>
    </lineage>
</organism>
<dbReference type="EMBL" id="WWCH01000001">
    <property type="protein sequence ID" value="MYM78321.1"/>
    <property type="molecule type" value="Genomic_DNA"/>
</dbReference>
<gene>
    <name evidence="1" type="ORF">ABR2091_1841</name>
    <name evidence="2" type="ORF">GSE42_10290</name>
</gene>
<dbReference type="Proteomes" id="UP000480763">
    <property type="component" value="Unassembled WGS sequence"/>
</dbReference>
<reference evidence="1 3" key="1">
    <citation type="submission" date="2015-12" db="EMBL/GenBank/DDBJ databases">
        <authorList>
            <person name="Wibberg D."/>
        </authorList>
    </citation>
    <scope>NUCLEOTIDE SEQUENCE [LARGE SCALE GENOMIC DNA]</scope>
    <source>
        <strain evidence="1">R2091</strain>
    </source>
</reference>
<evidence type="ECO:0000313" key="4">
    <source>
        <dbReference type="Proteomes" id="UP000480763"/>
    </source>
</evidence>
<dbReference type="AlphaFoldDB" id="A0A505MB00"/>
<reference evidence="2 4" key="2">
    <citation type="journal article" date="2017" name="Ann. Clin. Microbiol. Antimicrob.">
        <title>New eight genes identified at the clinical multidrug-resistant Acinetobacter baumannii DMS06669 strain in a Vietnam hospital.</title>
        <authorList>
            <person name="Si-Tuan N."/>
            <person name="Ngoc H.M."/>
            <person name="Hang P.T.T."/>
            <person name="Nguyen C."/>
            <person name="Van P.H."/>
            <person name="Huong N.T."/>
        </authorList>
    </citation>
    <scope>NUCLEOTIDE SEQUENCE [LARGE SCALE GENOMIC DNA]</scope>
    <source>
        <strain evidence="2 4">DMS06669</strain>
    </source>
</reference>
<evidence type="ECO:0000313" key="2">
    <source>
        <dbReference type="EMBL" id="MYM78321.1"/>
    </source>
</evidence>
<name>A0A505MB00_ACIBA</name>
<proteinExistence type="predicted"/>